<dbReference type="GO" id="GO:0005829">
    <property type="term" value="C:cytosol"/>
    <property type="evidence" value="ECO:0007669"/>
    <property type="project" value="TreeGrafter"/>
</dbReference>
<dbReference type="EMBL" id="JANKHO010000022">
    <property type="protein sequence ID" value="KAJ3517349.1"/>
    <property type="molecule type" value="Genomic_DNA"/>
</dbReference>
<dbReference type="GO" id="GO:0005634">
    <property type="term" value="C:nucleus"/>
    <property type="evidence" value="ECO:0007669"/>
    <property type="project" value="TreeGrafter"/>
</dbReference>
<dbReference type="InterPro" id="IPR007918">
    <property type="entry name" value="MDM35_apoptosis"/>
</dbReference>
<comment type="caution">
    <text evidence="4">The sequence shown here is derived from an EMBL/GenBank/DDBJ whole genome shotgun (WGS) entry which is preliminary data.</text>
</comment>
<protein>
    <submittedName>
        <fullName evidence="4">Uncharacterized protein</fullName>
    </submittedName>
</protein>
<comment type="similarity">
    <text evidence="1">Belongs to the TRIAP1/MDM35 family.</text>
</comment>
<evidence type="ECO:0000313" key="5">
    <source>
        <dbReference type="Proteomes" id="UP001148786"/>
    </source>
</evidence>
<dbReference type="Proteomes" id="UP001148786">
    <property type="component" value="Unassembled WGS sequence"/>
</dbReference>
<reference evidence="4" key="1">
    <citation type="submission" date="2022-07" db="EMBL/GenBank/DDBJ databases">
        <title>Genome Sequence of Agrocybe chaxingu.</title>
        <authorList>
            <person name="Buettner E."/>
        </authorList>
    </citation>
    <scope>NUCLEOTIDE SEQUENCE</scope>
    <source>
        <strain evidence="4">MP-N11</strain>
    </source>
</reference>
<feature type="region of interest" description="Disordered" evidence="3">
    <location>
        <begin position="1"/>
        <end position="23"/>
    </location>
</feature>
<evidence type="ECO:0000256" key="1">
    <source>
        <dbReference type="ARBA" id="ARBA00006196"/>
    </source>
</evidence>
<evidence type="ECO:0000256" key="2">
    <source>
        <dbReference type="ARBA" id="ARBA00023157"/>
    </source>
</evidence>
<feature type="region of interest" description="Disordered" evidence="3">
    <location>
        <begin position="36"/>
        <end position="86"/>
    </location>
</feature>
<proteinExistence type="inferred from homology"/>
<evidence type="ECO:0000256" key="3">
    <source>
        <dbReference type="SAM" id="MobiDB-lite"/>
    </source>
</evidence>
<dbReference type="GO" id="GO:1990050">
    <property type="term" value="F:phosphatidic acid transfer activity"/>
    <property type="evidence" value="ECO:0007669"/>
    <property type="project" value="TreeGrafter"/>
</dbReference>
<organism evidence="4 5">
    <name type="scientific">Agrocybe chaxingu</name>
    <dbReference type="NCBI Taxonomy" id="84603"/>
    <lineage>
        <taxon>Eukaryota</taxon>
        <taxon>Fungi</taxon>
        <taxon>Dikarya</taxon>
        <taxon>Basidiomycota</taxon>
        <taxon>Agaricomycotina</taxon>
        <taxon>Agaricomycetes</taxon>
        <taxon>Agaricomycetidae</taxon>
        <taxon>Agaricales</taxon>
        <taxon>Agaricineae</taxon>
        <taxon>Strophariaceae</taxon>
        <taxon>Agrocybe</taxon>
    </lineage>
</organism>
<dbReference type="AlphaFoldDB" id="A0A9W8N1P2"/>
<dbReference type="GO" id="GO:0005758">
    <property type="term" value="C:mitochondrial intermembrane space"/>
    <property type="evidence" value="ECO:0007669"/>
    <property type="project" value="TreeGrafter"/>
</dbReference>
<accession>A0A9W8N1P2</accession>
<dbReference type="Pfam" id="PF05254">
    <property type="entry name" value="UPF0203"/>
    <property type="match status" value="1"/>
</dbReference>
<evidence type="ECO:0000313" key="4">
    <source>
        <dbReference type="EMBL" id="KAJ3517349.1"/>
    </source>
</evidence>
<dbReference type="PANTHER" id="PTHR46403:SF1">
    <property type="entry name" value="TP53-REGULATED INHIBITOR OF APOPTOSIS 1"/>
    <property type="match status" value="1"/>
</dbReference>
<keyword evidence="5" id="KW-1185">Reference proteome</keyword>
<keyword evidence="2" id="KW-1015">Disulfide bond</keyword>
<sequence>MSRQPRHSENTPLQSRLDFRPSTPINATYQGVWQLPSTSFSSPPLHIQNHPKPTPPSPMKRQKKRKQPPLQDISLQDTGKRQLYTPRRTWHEKLDTVFDALSSSLSPECTPLKQNYDSCFNAWFKGYLEPAVAASSSPEACAAYSKKKADEFQEKCGKVWGEYKSCVQAAVKQAGLHKLLQQAREENPLVEPPQMPIKIEANPLKSSQAEGGRICGYMRDAPPIGCFEQGSLTCTVILQNWSRYMHALFIDSAIFASFAISAVGGIMLKTAVDQVWPINVLPPADRPLDNLLRTRLSCTPPLLDPFAYYPESLKCAGPRSLGQNPFLGCRYPLNDAGILSMFQRQQYKV</sequence>
<gene>
    <name evidence="4" type="ORF">NLJ89_g560</name>
</gene>
<dbReference type="GO" id="GO:0045332">
    <property type="term" value="P:phospholipid translocation"/>
    <property type="evidence" value="ECO:0007669"/>
    <property type="project" value="TreeGrafter"/>
</dbReference>
<dbReference type="PANTHER" id="PTHR46403">
    <property type="entry name" value="TP53-REGULATED INHIBITOR OF APOPTOSIS 1"/>
    <property type="match status" value="1"/>
</dbReference>
<name>A0A9W8N1P2_9AGAR</name>
<dbReference type="OrthoDB" id="19091at2759"/>